<reference evidence="3 5" key="2">
    <citation type="submission" date="2018-10" db="EMBL/GenBank/DDBJ databases">
        <title>Bradyrhizobium sp. nov., effective nodules isolated from peanut in China.</title>
        <authorList>
            <person name="Li Y."/>
        </authorList>
    </citation>
    <scope>NUCLEOTIDE SEQUENCE [LARGE SCALE GENOMIC DNA]</scope>
    <source>
        <strain evidence="3 5">CCBAU 53426</strain>
    </source>
</reference>
<name>A0AAE5WYA9_9BRAD</name>
<evidence type="ECO:0000256" key="1">
    <source>
        <dbReference type="SAM" id="SignalP"/>
    </source>
</evidence>
<accession>A0AAE5WYA9</accession>
<dbReference type="Proteomes" id="UP000288972">
    <property type="component" value="Chromosome"/>
</dbReference>
<organism evidence="2 4">
    <name type="scientific">Bradyrhizobium guangzhouense</name>
    <dbReference type="NCBI Taxonomy" id="1325095"/>
    <lineage>
        <taxon>Bacteria</taxon>
        <taxon>Pseudomonadati</taxon>
        <taxon>Pseudomonadota</taxon>
        <taxon>Alphaproteobacteria</taxon>
        <taxon>Hyphomicrobiales</taxon>
        <taxon>Nitrobacteraceae</taxon>
        <taxon>Bradyrhizobium</taxon>
    </lineage>
</organism>
<evidence type="ECO:0000313" key="5">
    <source>
        <dbReference type="Proteomes" id="UP000290401"/>
    </source>
</evidence>
<sequence length="208" mass="22636">MIRYVVLSVTLLTGAAASAEPVDCDAIVNTAAPVELTYHEGDEASVIQVYRDNSGKTVVWLKTMKGKFVAKGVFEGGILTSGETTSAYAGKFKSSTIKYVERGMPRQFDRRSDLKYSTTSSVVYADGSTRESTTTYDYRFKSAGKESVGPCALDVIRGESDRVNETTGKTSHSWSLYFPQLTAAIIGQTAEPVLDDIRTTFIPMTPIP</sequence>
<dbReference type="RefSeq" id="WP_128950189.1">
    <property type="nucleotide sequence ID" value="NZ_CP030053.1"/>
</dbReference>
<evidence type="ECO:0000313" key="2">
    <source>
        <dbReference type="EMBL" id="QAU45412.1"/>
    </source>
</evidence>
<feature type="chain" id="PRO_5042151591" description="DUF3108 domain-containing protein" evidence="1">
    <location>
        <begin position="20"/>
        <end position="208"/>
    </location>
</feature>
<dbReference type="KEGG" id="bgz:XH91_08625"/>
<keyword evidence="5" id="KW-1185">Reference proteome</keyword>
<evidence type="ECO:0000313" key="3">
    <source>
        <dbReference type="EMBL" id="RXH08669.1"/>
    </source>
</evidence>
<feature type="signal peptide" evidence="1">
    <location>
        <begin position="1"/>
        <end position="19"/>
    </location>
</feature>
<protein>
    <recommendedName>
        <fullName evidence="6">DUF3108 domain-containing protein</fullName>
    </recommendedName>
</protein>
<dbReference type="EMBL" id="CP030053">
    <property type="protein sequence ID" value="QAU45412.1"/>
    <property type="molecule type" value="Genomic_DNA"/>
</dbReference>
<evidence type="ECO:0008006" key="6">
    <source>
        <dbReference type="Google" id="ProtNLM"/>
    </source>
</evidence>
<dbReference type="AlphaFoldDB" id="A0AAE5WYA9"/>
<proteinExistence type="predicted"/>
<dbReference type="EMBL" id="RDQZ01000030">
    <property type="protein sequence ID" value="RXH08669.1"/>
    <property type="molecule type" value="Genomic_DNA"/>
</dbReference>
<dbReference type="Proteomes" id="UP000290401">
    <property type="component" value="Unassembled WGS sequence"/>
</dbReference>
<keyword evidence="1" id="KW-0732">Signal</keyword>
<gene>
    <name evidence="3" type="ORF">EAS56_28670</name>
    <name evidence="2" type="ORF">XH91_08625</name>
</gene>
<reference evidence="2 4" key="1">
    <citation type="submission" date="2018-06" db="EMBL/GenBank/DDBJ databases">
        <title>Comparative genomics of rhizobia nodulating Arachis hypogaea in China.</title>
        <authorList>
            <person name="Li Y."/>
        </authorList>
    </citation>
    <scope>NUCLEOTIDE SEQUENCE [LARGE SCALE GENOMIC DNA]</scope>
    <source>
        <strain evidence="2 4">CCBAU 51670</strain>
    </source>
</reference>
<evidence type="ECO:0000313" key="4">
    <source>
        <dbReference type="Proteomes" id="UP000288972"/>
    </source>
</evidence>